<protein>
    <submittedName>
        <fullName evidence="3">Uncharacterized protein</fullName>
    </submittedName>
</protein>
<keyword evidence="2" id="KW-1133">Transmembrane helix</keyword>
<dbReference type="Proteomes" id="UP000320762">
    <property type="component" value="Unassembled WGS sequence"/>
</dbReference>
<feature type="compositionally biased region" description="Low complexity" evidence="1">
    <location>
        <begin position="138"/>
        <end position="177"/>
    </location>
</feature>
<evidence type="ECO:0000256" key="1">
    <source>
        <dbReference type="SAM" id="MobiDB-lite"/>
    </source>
</evidence>
<feature type="transmembrane region" description="Helical" evidence="2">
    <location>
        <begin position="33"/>
        <end position="56"/>
    </location>
</feature>
<dbReference type="EMBL" id="VDMD01000006">
    <property type="protein sequence ID" value="TRM65072.1"/>
    <property type="molecule type" value="Genomic_DNA"/>
</dbReference>
<organism evidence="3 4">
    <name type="scientific">Schizophyllum amplum</name>
    <dbReference type="NCBI Taxonomy" id="97359"/>
    <lineage>
        <taxon>Eukaryota</taxon>
        <taxon>Fungi</taxon>
        <taxon>Dikarya</taxon>
        <taxon>Basidiomycota</taxon>
        <taxon>Agaricomycotina</taxon>
        <taxon>Agaricomycetes</taxon>
        <taxon>Agaricomycetidae</taxon>
        <taxon>Agaricales</taxon>
        <taxon>Schizophyllaceae</taxon>
        <taxon>Schizophyllum</taxon>
    </lineage>
</organism>
<feature type="region of interest" description="Disordered" evidence="1">
    <location>
        <begin position="1"/>
        <end position="25"/>
    </location>
</feature>
<dbReference type="AlphaFoldDB" id="A0A550CJU5"/>
<comment type="caution">
    <text evidence="3">The sequence shown here is derived from an EMBL/GenBank/DDBJ whole genome shotgun (WGS) entry which is preliminary data.</text>
</comment>
<name>A0A550CJU5_9AGAR</name>
<proteinExistence type="predicted"/>
<reference evidence="3 4" key="1">
    <citation type="journal article" date="2019" name="New Phytol.">
        <title>Comparative genomics reveals unique wood-decay strategies and fruiting body development in the Schizophyllaceae.</title>
        <authorList>
            <person name="Almasi E."/>
            <person name="Sahu N."/>
            <person name="Krizsan K."/>
            <person name="Balint B."/>
            <person name="Kovacs G.M."/>
            <person name="Kiss B."/>
            <person name="Cseklye J."/>
            <person name="Drula E."/>
            <person name="Henrissat B."/>
            <person name="Nagy I."/>
            <person name="Chovatia M."/>
            <person name="Adam C."/>
            <person name="LaButti K."/>
            <person name="Lipzen A."/>
            <person name="Riley R."/>
            <person name="Grigoriev I.V."/>
            <person name="Nagy L.G."/>
        </authorList>
    </citation>
    <scope>NUCLEOTIDE SEQUENCE [LARGE SCALE GENOMIC DNA]</scope>
    <source>
        <strain evidence="3 4">NL-1724</strain>
    </source>
</reference>
<accession>A0A550CJU5</accession>
<evidence type="ECO:0000256" key="2">
    <source>
        <dbReference type="SAM" id="Phobius"/>
    </source>
</evidence>
<gene>
    <name evidence="3" type="ORF">BD626DRAFT_240296</name>
</gene>
<evidence type="ECO:0000313" key="3">
    <source>
        <dbReference type="EMBL" id="TRM65072.1"/>
    </source>
</evidence>
<keyword evidence="2" id="KW-0812">Transmembrane</keyword>
<feature type="compositionally biased region" description="Basic and acidic residues" evidence="1">
    <location>
        <begin position="230"/>
        <end position="241"/>
    </location>
</feature>
<evidence type="ECO:0000313" key="4">
    <source>
        <dbReference type="Proteomes" id="UP000320762"/>
    </source>
</evidence>
<keyword evidence="4" id="KW-1185">Reference proteome</keyword>
<feature type="compositionally biased region" description="Basic and acidic residues" evidence="1">
    <location>
        <begin position="196"/>
        <end position="211"/>
    </location>
</feature>
<keyword evidence="2" id="KW-0472">Membrane</keyword>
<feature type="compositionally biased region" description="Polar residues" evidence="1">
    <location>
        <begin position="179"/>
        <end position="189"/>
    </location>
</feature>
<feature type="compositionally biased region" description="Basic and acidic residues" evidence="1">
    <location>
        <begin position="249"/>
        <end position="262"/>
    </location>
</feature>
<feature type="region of interest" description="Disordered" evidence="1">
    <location>
        <begin position="135"/>
        <end position="262"/>
    </location>
</feature>
<sequence>MDAYATGASTFSPSPSATAMSPHPSSSKMHNQALIIALSIAAVTLLVISLAALIFCRRRHRRYQRHRTDRFRHVEQYAGGLKHPHLTEDLGRTSSTPAYLRVYPSLPSIFSTGNSSDELTSDFSYFDRFLSDVASTARTGPPSSTWTGSGPSSSTRTGSGPPSSRLSSRARSALGRSVTILTGSSGSRRSGQKPHAIGDRDDGKGTRDGQHAKRRDHRPRGQSATGRPVDGAEKEKDHLKVEMNGTAERLADESPMREEAVR</sequence>